<accession>A0A1S4K3G4</accession>
<proteinExistence type="inferred from homology"/>
<dbReference type="GO" id="GO:0005576">
    <property type="term" value="C:extracellular region"/>
    <property type="evidence" value="ECO:0007669"/>
    <property type="project" value="UniProtKB-SubCell"/>
</dbReference>
<evidence type="ECO:0000256" key="2">
    <source>
        <dbReference type="ARBA" id="ARBA00008098"/>
    </source>
</evidence>
<dbReference type="AlphaFoldDB" id="A0A1S4K3G4"/>
<dbReference type="VEuPathDB" id="VectorBase:CPIJ014548"/>
<organism evidence="4 5">
    <name type="scientific">Culex quinquefasciatus</name>
    <name type="common">Southern house mosquito</name>
    <name type="synonym">Culex pungens</name>
    <dbReference type="NCBI Taxonomy" id="7176"/>
    <lineage>
        <taxon>Eukaryota</taxon>
        <taxon>Metazoa</taxon>
        <taxon>Ecdysozoa</taxon>
        <taxon>Arthropoda</taxon>
        <taxon>Hexapoda</taxon>
        <taxon>Insecta</taxon>
        <taxon>Pterygota</taxon>
        <taxon>Neoptera</taxon>
        <taxon>Endopterygota</taxon>
        <taxon>Diptera</taxon>
        <taxon>Nematocera</taxon>
        <taxon>Culicoidea</taxon>
        <taxon>Culicidae</taxon>
        <taxon>Culicinae</taxon>
        <taxon>Culicini</taxon>
        <taxon>Culex</taxon>
        <taxon>Culex</taxon>
    </lineage>
</organism>
<evidence type="ECO:0000256" key="1">
    <source>
        <dbReference type="ARBA" id="ARBA00004613"/>
    </source>
</evidence>
<evidence type="ECO:0000313" key="4">
    <source>
        <dbReference type="EnsemblMetazoa" id="CPIJ014548-PA"/>
    </source>
</evidence>
<reference evidence="4" key="1">
    <citation type="submission" date="2020-05" db="UniProtKB">
        <authorList>
            <consortium name="EnsemblMetazoa"/>
        </authorList>
    </citation>
    <scope>IDENTIFICATION</scope>
    <source>
        <strain evidence="4">JHB</strain>
    </source>
</reference>
<evidence type="ECO:0000313" key="5">
    <source>
        <dbReference type="Proteomes" id="UP000002320"/>
    </source>
</evidence>
<dbReference type="SUPFAM" id="SSF47565">
    <property type="entry name" value="Insect pheromone/odorant-binding proteins"/>
    <property type="match status" value="1"/>
</dbReference>
<keyword evidence="3" id="KW-0964">Secreted</keyword>
<dbReference type="InterPro" id="IPR036728">
    <property type="entry name" value="PBP_GOBP_sf"/>
</dbReference>
<sequence>MTILGPVFVVFLTTISVQGKPVCGYKIEEIYVEKCEQAFADNKPYPGRLCQMRKLRMQKVTSITEEYVECVLNQLGYLDTEGKISVTAVLQDYHKFGVADKDDTVRDLLKACEVEFGSGDKSVYHRLCIKSERDFTKVINARTALEGWRPKDPVCK</sequence>
<name>A0A1S4K3G4_CULQU</name>
<dbReference type="InParanoid" id="A0A1S4K3G4"/>
<dbReference type="InterPro" id="IPR006170">
    <property type="entry name" value="PBP/GOBP"/>
</dbReference>
<protein>
    <submittedName>
        <fullName evidence="4">Uncharacterized protein</fullName>
    </submittedName>
</protein>
<dbReference type="Gene3D" id="1.10.238.20">
    <property type="entry name" value="Pheromone/general odorant binding protein domain"/>
    <property type="match status" value="1"/>
</dbReference>
<keyword evidence="5" id="KW-1185">Reference proteome</keyword>
<evidence type="ECO:0000256" key="3">
    <source>
        <dbReference type="ARBA" id="ARBA00022525"/>
    </source>
</evidence>
<dbReference type="GO" id="GO:0005549">
    <property type="term" value="F:odorant binding"/>
    <property type="evidence" value="ECO:0007669"/>
    <property type="project" value="InterPro"/>
</dbReference>
<dbReference type="Proteomes" id="UP000002320">
    <property type="component" value="Unassembled WGS sequence"/>
</dbReference>
<dbReference type="VEuPathDB" id="VectorBase:CQUJHB017094"/>
<comment type="subcellular location">
    <subcellularLocation>
        <location evidence="1">Secreted</location>
    </subcellularLocation>
</comment>
<comment type="similarity">
    <text evidence="2">Belongs to the PBP/GOBP family.</text>
</comment>
<dbReference type="Pfam" id="PF01395">
    <property type="entry name" value="PBP_GOBP"/>
    <property type="match status" value="1"/>
</dbReference>
<dbReference type="EnsemblMetazoa" id="CPIJ014548-RA">
    <property type="protein sequence ID" value="CPIJ014548-PA"/>
    <property type="gene ID" value="CPIJ014548"/>
</dbReference>